<evidence type="ECO:0000313" key="3">
    <source>
        <dbReference type="EMBL" id="ANY83462.1"/>
    </source>
</evidence>
<protein>
    <submittedName>
        <fullName evidence="3">4-diphosphocytidyl-2C-methyl-D-erythritol kinase</fullName>
    </submittedName>
</protein>
<keyword evidence="3" id="KW-0614">Plasmid</keyword>
<dbReference type="SUPFAM" id="SSF53448">
    <property type="entry name" value="Nucleotide-diphospho-sugar transferases"/>
    <property type="match status" value="1"/>
</dbReference>
<name>A0A1B2EUC4_9HYPH</name>
<dbReference type="GO" id="GO:0016779">
    <property type="term" value="F:nucleotidyltransferase activity"/>
    <property type="evidence" value="ECO:0007669"/>
    <property type="project" value="UniProtKB-ARBA"/>
</dbReference>
<dbReference type="Gene3D" id="3.90.550.10">
    <property type="entry name" value="Spore Coat Polysaccharide Biosynthesis Protein SpsA, Chain A"/>
    <property type="match status" value="1"/>
</dbReference>
<dbReference type="InterPro" id="IPR025877">
    <property type="entry name" value="MobA-like_NTP_Trfase"/>
</dbReference>
<accession>A0A1B2EUC4</accession>
<evidence type="ECO:0000259" key="2">
    <source>
        <dbReference type="Pfam" id="PF12804"/>
    </source>
</evidence>
<dbReference type="EMBL" id="CP016618">
    <property type="protein sequence ID" value="ANY83462.1"/>
    <property type="molecule type" value="Genomic_DNA"/>
</dbReference>
<reference evidence="3" key="1">
    <citation type="submission" date="2016-07" db="EMBL/GenBank/DDBJ databases">
        <title>Microvirga ossetica sp. nov. a new species of rhizobia isolated from root nodules of the legume species Vicia alpestris Steven originated from North Ossetia region in the Caucasus.</title>
        <authorList>
            <person name="Safronova V.I."/>
            <person name="Kuznetsova I.G."/>
            <person name="Sazanova A.L."/>
            <person name="Belimov A."/>
            <person name="Andronov E."/>
            <person name="Osledkin Y.S."/>
            <person name="Onishchuk O.P."/>
            <person name="Kurchak O.N."/>
            <person name="Shaposhnikov A.I."/>
            <person name="Willems A."/>
            <person name="Tikhonovich I.A."/>
        </authorList>
    </citation>
    <scope>NUCLEOTIDE SEQUENCE [LARGE SCALE GENOMIC DNA]</scope>
    <source>
        <strain evidence="3">V5/3M</strain>
        <plasmid evidence="3">unnamed3</plasmid>
    </source>
</reference>
<geneLocation type="plasmid" evidence="3">
    <name>unnamed3</name>
</geneLocation>
<evidence type="ECO:0000256" key="1">
    <source>
        <dbReference type="ARBA" id="ARBA00022842"/>
    </source>
</evidence>
<feature type="domain" description="MobA-like NTP transferase" evidence="2">
    <location>
        <begin position="6"/>
        <end position="169"/>
    </location>
</feature>
<dbReference type="GO" id="GO:0016301">
    <property type="term" value="F:kinase activity"/>
    <property type="evidence" value="ECO:0007669"/>
    <property type="project" value="UniProtKB-KW"/>
</dbReference>
<dbReference type="RefSeq" id="WP_173909554.1">
    <property type="nucleotide sequence ID" value="NZ_CP016618.1"/>
</dbReference>
<dbReference type="KEGG" id="moc:BB934_34895"/>
<keyword evidence="3" id="KW-0418">Kinase</keyword>
<dbReference type="AlphaFoldDB" id="A0A1B2EUC4"/>
<keyword evidence="3" id="KW-0808">Transferase</keyword>
<proteinExistence type="predicted"/>
<dbReference type="PANTHER" id="PTHR43777">
    <property type="entry name" value="MOLYBDENUM COFACTOR CYTIDYLYLTRANSFERASE"/>
    <property type="match status" value="1"/>
</dbReference>
<dbReference type="InterPro" id="IPR029044">
    <property type="entry name" value="Nucleotide-diphossugar_trans"/>
</dbReference>
<dbReference type="Pfam" id="PF12804">
    <property type="entry name" value="NTP_transf_3"/>
    <property type="match status" value="1"/>
</dbReference>
<dbReference type="CDD" id="cd04182">
    <property type="entry name" value="GT_2_like_f"/>
    <property type="match status" value="1"/>
</dbReference>
<dbReference type="PANTHER" id="PTHR43777:SF1">
    <property type="entry name" value="MOLYBDENUM COFACTOR CYTIDYLYLTRANSFERASE"/>
    <property type="match status" value="1"/>
</dbReference>
<sequence length="195" mass="20373">MSHVAAIVLAAGRGTRFGDELKLLAQIGGKALVRHAAEAAVSSLVDPVIVVTGCCSDEVKAALHGLPVQILYNALFAQGLSTSLKAGFSALPPTTRAAVILLGDMPFVKADLIDALVAEWRERGEPAALVPTLGGRRGNPVVLSRDLQAVIGDLSGDVGAGSLLRERSDVLEWPTTDPAVAQDIDTREELARHSL</sequence>
<organism evidence="3">
    <name type="scientific">Microvirga ossetica</name>
    <dbReference type="NCBI Taxonomy" id="1882682"/>
    <lineage>
        <taxon>Bacteria</taxon>
        <taxon>Pseudomonadati</taxon>
        <taxon>Pseudomonadota</taxon>
        <taxon>Alphaproteobacteria</taxon>
        <taxon>Hyphomicrobiales</taxon>
        <taxon>Methylobacteriaceae</taxon>
        <taxon>Microvirga</taxon>
    </lineage>
</organism>
<keyword evidence="1" id="KW-0460">Magnesium</keyword>
<gene>
    <name evidence="3" type="ORF">BB934_34895</name>
</gene>